<keyword evidence="1" id="KW-0472">Membrane</keyword>
<reference evidence="3" key="2">
    <citation type="submission" date="2020-10" db="UniProtKB">
        <authorList>
            <consortium name="WormBaseParasite"/>
        </authorList>
    </citation>
    <scope>IDENTIFICATION</scope>
</reference>
<protein>
    <submittedName>
        <fullName evidence="3">Neur_chan_LBD domain-containing protein</fullName>
    </submittedName>
</protein>
<keyword evidence="1" id="KW-1133">Transmembrane helix</keyword>
<dbReference type="Proteomes" id="UP000492821">
    <property type="component" value="Unassembled WGS sequence"/>
</dbReference>
<evidence type="ECO:0000313" key="3">
    <source>
        <dbReference type="WBParaSite" id="Pan_g17214.t1"/>
    </source>
</evidence>
<name>A0A7E4V6P8_PANRE</name>
<feature type="transmembrane region" description="Helical" evidence="1">
    <location>
        <begin position="105"/>
        <end position="124"/>
    </location>
</feature>
<dbReference type="AlphaFoldDB" id="A0A7E4V6P8"/>
<proteinExistence type="predicted"/>
<sequence length="133" mass="14588">MRVNSPESWVSYAFCVGPAVHTGACPGDLGLVILFEKGYLPTYELDRSGNLWNGAKRNEAPKITSDVVTVFNLRFPQGVSLTLLNAKIYVPEVSTDMKKGTLSPLVIVIITLGSLMAMQVPVFIQNLTYKKLI</sequence>
<dbReference type="WBParaSite" id="Pan_g17214.t1">
    <property type="protein sequence ID" value="Pan_g17214.t1"/>
    <property type="gene ID" value="Pan_g17214"/>
</dbReference>
<accession>A0A7E4V6P8</accession>
<evidence type="ECO:0000256" key="1">
    <source>
        <dbReference type="SAM" id="Phobius"/>
    </source>
</evidence>
<reference evidence="2" key="1">
    <citation type="journal article" date="2013" name="Genetics">
        <title>The draft genome and transcriptome of Panagrellus redivivus are shaped by the harsh demands of a free-living lifestyle.</title>
        <authorList>
            <person name="Srinivasan J."/>
            <person name="Dillman A.R."/>
            <person name="Macchietto M.G."/>
            <person name="Heikkinen L."/>
            <person name="Lakso M."/>
            <person name="Fracchia K.M."/>
            <person name="Antoshechkin I."/>
            <person name="Mortazavi A."/>
            <person name="Wong G."/>
            <person name="Sternberg P.W."/>
        </authorList>
    </citation>
    <scope>NUCLEOTIDE SEQUENCE [LARGE SCALE GENOMIC DNA]</scope>
    <source>
        <strain evidence="2">MT8872</strain>
    </source>
</reference>
<organism evidence="2 3">
    <name type="scientific">Panagrellus redivivus</name>
    <name type="common">Microworm</name>
    <dbReference type="NCBI Taxonomy" id="6233"/>
    <lineage>
        <taxon>Eukaryota</taxon>
        <taxon>Metazoa</taxon>
        <taxon>Ecdysozoa</taxon>
        <taxon>Nematoda</taxon>
        <taxon>Chromadorea</taxon>
        <taxon>Rhabditida</taxon>
        <taxon>Tylenchina</taxon>
        <taxon>Panagrolaimomorpha</taxon>
        <taxon>Panagrolaimoidea</taxon>
        <taxon>Panagrolaimidae</taxon>
        <taxon>Panagrellus</taxon>
    </lineage>
</organism>
<evidence type="ECO:0000313" key="2">
    <source>
        <dbReference type="Proteomes" id="UP000492821"/>
    </source>
</evidence>
<keyword evidence="1" id="KW-0812">Transmembrane</keyword>
<keyword evidence="2" id="KW-1185">Reference proteome</keyword>